<feature type="domain" description="Rieske" evidence="10">
    <location>
        <begin position="216"/>
        <end position="282"/>
    </location>
</feature>
<comment type="caution">
    <text evidence="11">The sequence shown here is derived from an EMBL/GenBank/DDBJ whole genome shotgun (WGS) entry which is preliminary data.</text>
</comment>
<keyword evidence="9" id="KW-0812">Transmembrane</keyword>
<dbReference type="SUPFAM" id="SSF50022">
    <property type="entry name" value="ISP domain"/>
    <property type="match status" value="1"/>
</dbReference>
<keyword evidence="3" id="KW-0001">2Fe-2S</keyword>
<dbReference type="CDD" id="cd03467">
    <property type="entry name" value="Rieske"/>
    <property type="match status" value="1"/>
</dbReference>
<keyword evidence="6" id="KW-0411">Iron-sulfur</keyword>
<dbReference type="GO" id="GO:0016705">
    <property type="term" value="F:oxidoreductase activity, acting on paired donors, with incorporation or reduction of molecular oxygen"/>
    <property type="evidence" value="ECO:0007669"/>
    <property type="project" value="UniProtKB-ARBA"/>
</dbReference>
<evidence type="ECO:0000256" key="3">
    <source>
        <dbReference type="ARBA" id="ARBA00022714"/>
    </source>
</evidence>
<keyword evidence="5" id="KW-0408">Iron</keyword>
<evidence type="ECO:0000256" key="9">
    <source>
        <dbReference type="SAM" id="Phobius"/>
    </source>
</evidence>
<reference evidence="11" key="1">
    <citation type="journal article" date="2014" name="Int. J. Syst. Evol. Microbiol.">
        <title>Complete genome sequence of Corynebacterium casei LMG S-19264T (=DSM 44701T), isolated from a smear-ripened cheese.</title>
        <authorList>
            <consortium name="US DOE Joint Genome Institute (JGI-PGF)"/>
            <person name="Walter F."/>
            <person name="Albersmeier A."/>
            <person name="Kalinowski J."/>
            <person name="Ruckert C."/>
        </authorList>
    </citation>
    <scope>NUCLEOTIDE SEQUENCE</scope>
    <source>
        <strain evidence="11">CGMCC 1.14988</strain>
    </source>
</reference>
<dbReference type="Pfam" id="PF00355">
    <property type="entry name" value="Rieske"/>
    <property type="match status" value="1"/>
</dbReference>
<name>A0A8J3AH54_9ACTN</name>
<proteinExistence type="predicted"/>
<protein>
    <recommendedName>
        <fullName evidence="2">Cytochrome bc1 complex Rieske iron-sulfur subunit</fullName>
    </recommendedName>
    <alternativeName>
        <fullName evidence="8">Cytochrome bc1 reductase complex subunit QcrA</fullName>
    </alternativeName>
</protein>
<sequence length="304" mass="32120">MASGDRPRTRGEQWREQRERQDRGARLAAISFVVAIIAAFGLMGVYIAGGQTQLEGALLFVAFGAVGTGLGIWGKQVIGPRIVVEERYPMRSPEPARDEFEAAYEESLGEAVVGGRRRFLLRLLAGAGASLGLALIVPIRSLGPGPGRDLFATAWEPGLRLVDAGGTPILAEQMAADEVRTVFPEGAAGDAKAQALLIGTRPDQLDRDALPGQTVGDLVCYSKICTHAGCPVGLYRASVGELICPCHQSTFDVNNAAVVVSGPAGRGLPQLPLGVDDEGYLIATGDFNEPVGPSFWNMTHDVDV</sequence>
<dbReference type="InterPro" id="IPR036922">
    <property type="entry name" value="Rieske_2Fe-2S_sf"/>
</dbReference>
<evidence type="ECO:0000256" key="7">
    <source>
        <dbReference type="ARBA" id="ARBA00023157"/>
    </source>
</evidence>
<dbReference type="PANTHER" id="PTHR10134">
    <property type="entry name" value="CYTOCHROME B-C1 COMPLEX SUBUNIT RIESKE, MITOCHONDRIAL"/>
    <property type="match status" value="1"/>
</dbReference>
<evidence type="ECO:0000313" key="12">
    <source>
        <dbReference type="Proteomes" id="UP000650511"/>
    </source>
</evidence>
<evidence type="ECO:0000256" key="5">
    <source>
        <dbReference type="ARBA" id="ARBA00023004"/>
    </source>
</evidence>
<keyword evidence="12" id="KW-1185">Reference proteome</keyword>
<dbReference type="Proteomes" id="UP000650511">
    <property type="component" value="Unassembled WGS sequence"/>
</dbReference>
<evidence type="ECO:0000259" key="10">
    <source>
        <dbReference type="PROSITE" id="PS51296"/>
    </source>
</evidence>
<evidence type="ECO:0000313" key="11">
    <source>
        <dbReference type="EMBL" id="GGI09086.1"/>
    </source>
</evidence>
<feature type="transmembrane region" description="Helical" evidence="9">
    <location>
        <begin position="119"/>
        <end position="139"/>
    </location>
</feature>
<evidence type="ECO:0000256" key="2">
    <source>
        <dbReference type="ARBA" id="ARBA00015816"/>
    </source>
</evidence>
<dbReference type="Gene3D" id="2.102.10.10">
    <property type="entry name" value="Rieske [2Fe-2S] iron-sulphur domain"/>
    <property type="match status" value="1"/>
</dbReference>
<dbReference type="GO" id="GO:0046872">
    <property type="term" value="F:metal ion binding"/>
    <property type="evidence" value="ECO:0007669"/>
    <property type="project" value="UniProtKB-KW"/>
</dbReference>
<evidence type="ECO:0000256" key="6">
    <source>
        <dbReference type="ARBA" id="ARBA00023014"/>
    </source>
</evidence>
<keyword evidence="9" id="KW-1133">Transmembrane helix</keyword>
<feature type="transmembrane region" description="Helical" evidence="9">
    <location>
        <begin position="27"/>
        <end position="48"/>
    </location>
</feature>
<evidence type="ECO:0000256" key="4">
    <source>
        <dbReference type="ARBA" id="ARBA00022723"/>
    </source>
</evidence>
<dbReference type="OrthoDB" id="9802613at2"/>
<keyword evidence="7" id="KW-1015">Disulfide bond</keyword>
<keyword evidence="9" id="KW-0472">Membrane</keyword>
<accession>A0A8J3AH54</accession>
<feature type="transmembrane region" description="Helical" evidence="9">
    <location>
        <begin position="54"/>
        <end position="73"/>
    </location>
</feature>
<evidence type="ECO:0000256" key="1">
    <source>
        <dbReference type="ARBA" id="ARBA00002494"/>
    </source>
</evidence>
<dbReference type="GO" id="GO:0004497">
    <property type="term" value="F:monooxygenase activity"/>
    <property type="evidence" value="ECO:0007669"/>
    <property type="project" value="UniProtKB-ARBA"/>
</dbReference>
<comment type="function">
    <text evidence="1">Iron-sulfur subunit of the cytochrome bc1 complex, an essential component of the respiratory electron transport chain required for ATP synthesis. The bc1 complex catalyzes the oxidation of menaquinol and the reduction of cytochrome c in the respiratory chain. The bc1 complex operates through a Q-cycle mechanism that couples electron transfer to generation of the proton gradient that drives ATP synthesis.</text>
</comment>
<evidence type="ECO:0000256" key="8">
    <source>
        <dbReference type="ARBA" id="ARBA00029586"/>
    </source>
</evidence>
<dbReference type="EMBL" id="BMHA01000014">
    <property type="protein sequence ID" value="GGI09086.1"/>
    <property type="molecule type" value="Genomic_DNA"/>
</dbReference>
<dbReference type="GO" id="GO:0005886">
    <property type="term" value="C:plasma membrane"/>
    <property type="evidence" value="ECO:0007669"/>
    <property type="project" value="UniProtKB-SubCell"/>
</dbReference>
<dbReference type="PROSITE" id="PS51296">
    <property type="entry name" value="RIESKE"/>
    <property type="match status" value="1"/>
</dbReference>
<dbReference type="InterPro" id="IPR014349">
    <property type="entry name" value="Rieske_Fe-S_prot"/>
</dbReference>
<organism evidence="11 12">
    <name type="scientific">Egicoccus halophilus</name>
    <dbReference type="NCBI Taxonomy" id="1670830"/>
    <lineage>
        <taxon>Bacteria</taxon>
        <taxon>Bacillati</taxon>
        <taxon>Actinomycetota</taxon>
        <taxon>Nitriliruptoria</taxon>
        <taxon>Egicoccales</taxon>
        <taxon>Egicoccaceae</taxon>
        <taxon>Egicoccus</taxon>
    </lineage>
</organism>
<keyword evidence="4" id="KW-0479">Metal-binding</keyword>
<dbReference type="InterPro" id="IPR017941">
    <property type="entry name" value="Rieske_2Fe-2S"/>
</dbReference>
<dbReference type="AlphaFoldDB" id="A0A8J3AH54"/>
<reference evidence="11" key="2">
    <citation type="submission" date="2020-09" db="EMBL/GenBank/DDBJ databases">
        <authorList>
            <person name="Sun Q."/>
            <person name="Zhou Y."/>
        </authorList>
    </citation>
    <scope>NUCLEOTIDE SEQUENCE</scope>
    <source>
        <strain evidence="11">CGMCC 1.14988</strain>
    </source>
</reference>
<gene>
    <name evidence="11" type="ORF">GCM10011354_32320</name>
</gene>
<dbReference type="RefSeq" id="WP_130650222.1">
    <property type="nucleotide sequence ID" value="NZ_BMHA01000014.1"/>
</dbReference>
<dbReference type="GO" id="GO:0051537">
    <property type="term" value="F:2 iron, 2 sulfur cluster binding"/>
    <property type="evidence" value="ECO:0007669"/>
    <property type="project" value="UniProtKB-KW"/>
</dbReference>